<dbReference type="EMBL" id="LXQA010729882">
    <property type="protein sequence ID" value="MCI68056.1"/>
    <property type="molecule type" value="Genomic_DNA"/>
</dbReference>
<reference evidence="1 2" key="1">
    <citation type="journal article" date="2018" name="Front. Plant Sci.">
        <title>Red Clover (Trifolium pratense) and Zigzag Clover (T. medium) - A Picture of Genomic Similarities and Differences.</title>
        <authorList>
            <person name="Dluhosova J."/>
            <person name="Istvanek J."/>
            <person name="Nedelnik J."/>
            <person name="Repkova J."/>
        </authorList>
    </citation>
    <scope>NUCLEOTIDE SEQUENCE [LARGE SCALE GENOMIC DNA]</scope>
    <source>
        <strain evidence="2">cv. 10/8</strain>
        <tissue evidence="1">Leaf</tissue>
    </source>
</reference>
<proteinExistence type="predicted"/>
<keyword evidence="2" id="KW-1185">Reference proteome</keyword>
<accession>A0A392U6M8</accession>
<evidence type="ECO:0000313" key="1">
    <source>
        <dbReference type="EMBL" id="MCI68056.1"/>
    </source>
</evidence>
<organism evidence="1 2">
    <name type="scientific">Trifolium medium</name>
    <dbReference type="NCBI Taxonomy" id="97028"/>
    <lineage>
        <taxon>Eukaryota</taxon>
        <taxon>Viridiplantae</taxon>
        <taxon>Streptophyta</taxon>
        <taxon>Embryophyta</taxon>
        <taxon>Tracheophyta</taxon>
        <taxon>Spermatophyta</taxon>
        <taxon>Magnoliopsida</taxon>
        <taxon>eudicotyledons</taxon>
        <taxon>Gunneridae</taxon>
        <taxon>Pentapetalae</taxon>
        <taxon>rosids</taxon>
        <taxon>fabids</taxon>
        <taxon>Fabales</taxon>
        <taxon>Fabaceae</taxon>
        <taxon>Papilionoideae</taxon>
        <taxon>50 kb inversion clade</taxon>
        <taxon>NPAAA clade</taxon>
        <taxon>Hologalegina</taxon>
        <taxon>IRL clade</taxon>
        <taxon>Trifolieae</taxon>
        <taxon>Trifolium</taxon>
    </lineage>
</organism>
<protein>
    <submittedName>
        <fullName evidence="1">Uncharacterized protein</fullName>
    </submittedName>
</protein>
<name>A0A392U6M8_9FABA</name>
<sequence>CDSIGYSICPLRVPGFQLVSELRTPQSAYYRPGELHHINLIVHR</sequence>
<dbReference type="AlphaFoldDB" id="A0A392U6M8"/>
<evidence type="ECO:0000313" key="2">
    <source>
        <dbReference type="Proteomes" id="UP000265520"/>
    </source>
</evidence>
<comment type="caution">
    <text evidence="1">The sequence shown here is derived from an EMBL/GenBank/DDBJ whole genome shotgun (WGS) entry which is preliminary data.</text>
</comment>
<feature type="non-terminal residue" evidence="1">
    <location>
        <position position="1"/>
    </location>
</feature>
<dbReference type="Proteomes" id="UP000265520">
    <property type="component" value="Unassembled WGS sequence"/>
</dbReference>